<keyword evidence="2 4" id="KW-0472">Membrane</keyword>
<comment type="similarity">
    <text evidence="4">Belongs to the TonB-dependent receptor family.</text>
</comment>
<evidence type="ECO:0000256" key="4">
    <source>
        <dbReference type="RuleBase" id="RU003357"/>
    </source>
</evidence>
<dbReference type="InterPro" id="IPR036942">
    <property type="entry name" value="Beta-barrel_TonB_sf"/>
</dbReference>
<feature type="domain" description="TonB-dependent receptor-like beta-barrel" evidence="6">
    <location>
        <begin position="537"/>
        <end position="957"/>
    </location>
</feature>
<evidence type="ECO:0000259" key="7">
    <source>
        <dbReference type="Pfam" id="PF07715"/>
    </source>
</evidence>
<comment type="subcellular location">
    <subcellularLocation>
        <location evidence="1 4">Cell outer membrane</location>
    </subcellularLocation>
</comment>
<dbReference type="Gene3D" id="2.40.170.20">
    <property type="entry name" value="TonB-dependent receptor, beta-barrel domain"/>
    <property type="match status" value="1"/>
</dbReference>
<dbReference type="PANTHER" id="PTHR47234:SF2">
    <property type="entry name" value="TONB-DEPENDENT RECEPTOR"/>
    <property type="match status" value="1"/>
</dbReference>
<evidence type="ECO:0000313" key="9">
    <source>
        <dbReference type="Proteomes" id="UP001597237"/>
    </source>
</evidence>
<evidence type="ECO:0000256" key="2">
    <source>
        <dbReference type="ARBA" id="ARBA00023136"/>
    </source>
</evidence>
<name>A0ABW4MVT8_9CAUL</name>
<keyword evidence="8" id="KW-0675">Receptor</keyword>
<accession>A0ABW4MVT8</accession>
<dbReference type="RefSeq" id="WP_377281291.1">
    <property type="nucleotide sequence ID" value="NZ_JBHRSI010000003.1"/>
</dbReference>
<feature type="chain" id="PRO_5045654826" evidence="5">
    <location>
        <begin position="27"/>
        <end position="991"/>
    </location>
</feature>
<gene>
    <name evidence="8" type="ORF">ACFSC0_00585</name>
</gene>
<evidence type="ECO:0000313" key="8">
    <source>
        <dbReference type="EMBL" id="MFD1781876.1"/>
    </source>
</evidence>
<evidence type="ECO:0000256" key="3">
    <source>
        <dbReference type="ARBA" id="ARBA00023237"/>
    </source>
</evidence>
<dbReference type="InterPro" id="IPR012910">
    <property type="entry name" value="Plug_dom"/>
</dbReference>
<organism evidence="8 9">
    <name type="scientific">Phenylobacterium terrae</name>
    <dbReference type="NCBI Taxonomy" id="2665495"/>
    <lineage>
        <taxon>Bacteria</taxon>
        <taxon>Pseudomonadati</taxon>
        <taxon>Pseudomonadota</taxon>
        <taxon>Alphaproteobacteria</taxon>
        <taxon>Caulobacterales</taxon>
        <taxon>Caulobacteraceae</taxon>
        <taxon>Phenylobacterium</taxon>
    </lineage>
</organism>
<dbReference type="SUPFAM" id="SSF56935">
    <property type="entry name" value="Porins"/>
    <property type="match status" value="1"/>
</dbReference>
<dbReference type="InterPro" id="IPR000531">
    <property type="entry name" value="Beta-barrel_TonB"/>
</dbReference>
<evidence type="ECO:0000259" key="6">
    <source>
        <dbReference type="Pfam" id="PF00593"/>
    </source>
</evidence>
<dbReference type="Gene3D" id="2.170.130.10">
    <property type="entry name" value="TonB-dependent receptor, plug domain"/>
    <property type="match status" value="1"/>
</dbReference>
<dbReference type="Proteomes" id="UP001597237">
    <property type="component" value="Unassembled WGS sequence"/>
</dbReference>
<dbReference type="Pfam" id="PF07715">
    <property type="entry name" value="Plug"/>
    <property type="match status" value="1"/>
</dbReference>
<keyword evidence="5" id="KW-0732">Signal</keyword>
<dbReference type="Pfam" id="PF00593">
    <property type="entry name" value="TonB_dep_Rec_b-barrel"/>
    <property type="match status" value="1"/>
</dbReference>
<keyword evidence="4" id="KW-0798">TonB box</keyword>
<evidence type="ECO:0000256" key="1">
    <source>
        <dbReference type="ARBA" id="ARBA00004442"/>
    </source>
</evidence>
<keyword evidence="9" id="KW-1185">Reference proteome</keyword>
<dbReference type="EMBL" id="JBHUEY010000001">
    <property type="protein sequence ID" value="MFD1781876.1"/>
    <property type="molecule type" value="Genomic_DNA"/>
</dbReference>
<evidence type="ECO:0000256" key="5">
    <source>
        <dbReference type="SAM" id="SignalP"/>
    </source>
</evidence>
<sequence length="991" mass="106713">MRSSHLAAGASALALTAMLAAAPAHAQAEVEEVVVTGTLIGGAPTGAIPVQVFSSAELQKRGDPTPLEFVKNLPAVSNTVGEANRINGQNSGAVTVNLRGLGASRTLVLLNGHRLPIVQSAGSGVDVAMIPTAAIGRVEVLTDGAAATYGSDAIAGVVNYITKSNFEGLEIDATYNAIRKSAGDWSANIAWGKVGEWGNVLLTAGYKHRSVLQQDERDWGLYPLTVNPQSGWSANGSPGAYLTGPTRTVAGFNQGFVDPGCLALGGVLTGTGNSARCQFYQGPFNNLVDEIDGYQVYGEVNFFVADEHRLHLEALAAGHVVPREVQNPSYAPSNYPLAVTAGGNNPFPAPAGTEGARGYYIPPDHPGLQALLALNPNAFSAAQLANIRANGVLTSNAGWRPYGYSGNPLTGEGFHSRREMHLKRVSGGLSGPLAFGIDYEVNATWAEQTNERITSEITVPNLQYALLGLGGFGCTPGGTNPATSTPGQGPCLWFNPFSTGMPGNAHTHVANPQYQQALALDPRVANSEEVIRYLEANPYAFYEWSRIFEANVVLNGELPWRLWSDEPISWAAGAQYRWQQDKKDLPDATNILKNPCPMLGVTSCTTPTGVLTFFGAQKPWDLEGEVWAFFGELKIPVTDRLEAQVAVRHEDLGDIGSTTNPKLAIRWDATDFLTLRGSIGTTFKSPDLTNLGDDFLTSGGVVSQLGAFRPIDIYNNPNLEPETATTYNVGAIVDVGSFRATVDYYAIDFEGAIERDTAASMINAFFGPSLNSPNHCTSNPQDPWWNLQQRFTFTGGVGDPATCGLANLLRTKNLYTNARDYKIRGVDATWSLGLPEILGGQVQVGGDLNYIIKYEASAFFSEGIELQPAEDIAGTMNAGPAIPRWKANAYIQYARGPHNLRLSVRYLDGMIDNRANVFPPTATNRFGEKIDAYVPVDLIYRVELPWETTATFGVLNLFDRDPPAARLDFAYNTYTADPLGRVYRLTLRKRF</sequence>
<dbReference type="PANTHER" id="PTHR47234">
    <property type="match status" value="1"/>
</dbReference>
<feature type="domain" description="TonB-dependent receptor plug" evidence="7">
    <location>
        <begin position="48"/>
        <end position="157"/>
    </location>
</feature>
<keyword evidence="3" id="KW-0998">Cell outer membrane</keyword>
<reference evidence="9" key="1">
    <citation type="journal article" date="2019" name="Int. J. Syst. Evol. Microbiol.">
        <title>The Global Catalogue of Microorganisms (GCM) 10K type strain sequencing project: providing services to taxonomists for standard genome sequencing and annotation.</title>
        <authorList>
            <consortium name="The Broad Institute Genomics Platform"/>
            <consortium name="The Broad Institute Genome Sequencing Center for Infectious Disease"/>
            <person name="Wu L."/>
            <person name="Ma J."/>
        </authorList>
    </citation>
    <scope>NUCLEOTIDE SEQUENCE [LARGE SCALE GENOMIC DNA]</scope>
    <source>
        <strain evidence="9">DFY28</strain>
    </source>
</reference>
<protein>
    <submittedName>
        <fullName evidence="8">TonB-dependent receptor domain-containing protein</fullName>
    </submittedName>
</protein>
<feature type="signal peptide" evidence="5">
    <location>
        <begin position="1"/>
        <end position="26"/>
    </location>
</feature>
<proteinExistence type="inferred from homology"/>
<comment type="caution">
    <text evidence="8">The sequence shown here is derived from an EMBL/GenBank/DDBJ whole genome shotgun (WGS) entry which is preliminary data.</text>
</comment>
<dbReference type="InterPro" id="IPR037066">
    <property type="entry name" value="Plug_dom_sf"/>
</dbReference>